<dbReference type="InterPro" id="IPR007492">
    <property type="entry name" value="LytTR_DNA-bd_dom"/>
</dbReference>
<dbReference type="Proteomes" id="UP001302349">
    <property type="component" value="Chromosome"/>
</dbReference>
<dbReference type="Gene3D" id="2.40.50.1020">
    <property type="entry name" value="LytTr DNA-binding domain"/>
    <property type="match status" value="1"/>
</dbReference>
<dbReference type="SUPFAM" id="SSF52172">
    <property type="entry name" value="CheY-like"/>
    <property type="match status" value="1"/>
</dbReference>
<evidence type="ECO:0000259" key="2">
    <source>
        <dbReference type="PROSITE" id="PS50110"/>
    </source>
</evidence>
<evidence type="ECO:0000259" key="3">
    <source>
        <dbReference type="PROSITE" id="PS50930"/>
    </source>
</evidence>
<dbReference type="PROSITE" id="PS50110">
    <property type="entry name" value="RESPONSE_REGULATORY"/>
    <property type="match status" value="1"/>
</dbReference>
<feature type="domain" description="Response regulatory" evidence="2">
    <location>
        <begin position="6"/>
        <end position="122"/>
    </location>
</feature>
<dbReference type="Pfam" id="PF04397">
    <property type="entry name" value="LytTR"/>
    <property type="match status" value="1"/>
</dbReference>
<evidence type="ECO:0000313" key="4">
    <source>
        <dbReference type="EMBL" id="WOK09176.1"/>
    </source>
</evidence>
<evidence type="ECO:0000313" key="5">
    <source>
        <dbReference type="Proteomes" id="UP001302349"/>
    </source>
</evidence>
<dbReference type="SMART" id="SM00850">
    <property type="entry name" value="LytTR"/>
    <property type="match status" value="1"/>
</dbReference>
<keyword evidence="1" id="KW-0597">Phosphoprotein</keyword>
<organism evidence="4 5">
    <name type="scientific">Imperialibacter roseus</name>
    <dbReference type="NCBI Taxonomy" id="1324217"/>
    <lineage>
        <taxon>Bacteria</taxon>
        <taxon>Pseudomonadati</taxon>
        <taxon>Bacteroidota</taxon>
        <taxon>Cytophagia</taxon>
        <taxon>Cytophagales</taxon>
        <taxon>Flammeovirgaceae</taxon>
        <taxon>Imperialibacter</taxon>
    </lineage>
</organism>
<proteinExistence type="predicted"/>
<accession>A0ABZ0IX17</accession>
<dbReference type="Pfam" id="PF00072">
    <property type="entry name" value="Response_reg"/>
    <property type="match status" value="1"/>
</dbReference>
<dbReference type="InterPro" id="IPR046947">
    <property type="entry name" value="LytR-like"/>
</dbReference>
<evidence type="ECO:0000256" key="1">
    <source>
        <dbReference type="PROSITE-ProRule" id="PRU00169"/>
    </source>
</evidence>
<dbReference type="PANTHER" id="PTHR37299:SF1">
    <property type="entry name" value="STAGE 0 SPORULATION PROTEIN A HOMOLOG"/>
    <property type="match status" value="1"/>
</dbReference>
<dbReference type="EMBL" id="CP136051">
    <property type="protein sequence ID" value="WOK09176.1"/>
    <property type="molecule type" value="Genomic_DNA"/>
</dbReference>
<dbReference type="SMART" id="SM00448">
    <property type="entry name" value="REC"/>
    <property type="match status" value="1"/>
</dbReference>
<gene>
    <name evidence="4" type="ORF">RT717_11065</name>
</gene>
<protein>
    <submittedName>
        <fullName evidence="4">Response regulator transcription factor</fullName>
    </submittedName>
</protein>
<name>A0ABZ0IX17_9BACT</name>
<dbReference type="InterPro" id="IPR011006">
    <property type="entry name" value="CheY-like_superfamily"/>
</dbReference>
<sequence>MSSQFHILIVEDNLMIAEMAKQMLLELGYSVVGVAKNYAETNRYLEQSRPIDVAILDINLSDEKSGIDVGVLLRDKYKIPFVYLTSYTDPQTIKAAVSTAPSAYLIKPFSKSDLFASIEIIRSKRIEDSRVILVRNLNESVKVEASDILYVESDNNYIDIHTTLKKYTHRQSLEGFLEEIQSANFVRVHRSFVVNLAKVEAVNGRYVVVNSEKIALSRTYKNELIELFSKKM</sequence>
<dbReference type="RefSeq" id="WP_317491796.1">
    <property type="nucleotide sequence ID" value="NZ_CP136051.1"/>
</dbReference>
<reference evidence="4 5" key="1">
    <citation type="journal article" date="2023" name="Microbiol. Resour. Announc.">
        <title>Complete Genome Sequence of Imperialibacter roseus strain P4T.</title>
        <authorList>
            <person name="Tizabi D.R."/>
            <person name="Bachvaroff T."/>
            <person name="Hill R.T."/>
        </authorList>
    </citation>
    <scope>NUCLEOTIDE SEQUENCE [LARGE SCALE GENOMIC DNA]</scope>
    <source>
        <strain evidence="4 5">P4T</strain>
    </source>
</reference>
<dbReference type="InterPro" id="IPR001789">
    <property type="entry name" value="Sig_transdc_resp-reg_receiver"/>
</dbReference>
<dbReference type="PANTHER" id="PTHR37299">
    <property type="entry name" value="TRANSCRIPTIONAL REGULATOR-RELATED"/>
    <property type="match status" value="1"/>
</dbReference>
<dbReference type="PROSITE" id="PS50930">
    <property type="entry name" value="HTH_LYTTR"/>
    <property type="match status" value="1"/>
</dbReference>
<keyword evidence="5" id="KW-1185">Reference proteome</keyword>
<feature type="modified residue" description="4-aspartylphosphate" evidence="1">
    <location>
        <position position="57"/>
    </location>
</feature>
<dbReference type="Gene3D" id="3.40.50.2300">
    <property type="match status" value="1"/>
</dbReference>
<feature type="domain" description="HTH LytTR-type" evidence="3">
    <location>
        <begin position="132"/>
        <end position="230"/>
    </location>
</feature>